<evidence type="ECO:0000313" key="2">
    <source>
        <dbReference type="Proteomes" id="UP001162972"/>
    </source>
</evidence>
<dbReference type="AlphaFoldDB" id="A0AAD6K9A9"/>
<comment type="caution">
    <text evidence="1">The sequence shown here is derived from an EMBL/GenBank/DDBJ whole genome shotgun (WGS) entry which is preliminary data.</text>
</comment>
<feature type="non-terminal residue" evidence="1">
    <location>
        <position position="144"/>
    </location>
</feature>
<reference evidence="1 2" key="1">
    <citation type="journal article" date="2023" name="Int. J. Mol. Sci.">
        <title>De Novo Assembly and Annotation of 11 Diverse Shrub Willow (Salix) Genomes Reveals Novel Gene Organization in Sex-Linked Regions.</title>
        <authorList>
            <person name="Hyden B."/>
            <person name="Feng K."/>
            <person name="Yates T.B."/>
            <person name="Jawdy S."/>
            <person name="Cereghino C."/>
            <person name="Smart L.B."/>
            <person name="Muchero W."/>
        </authorList>
    </citation>
    <scope>NUCLEOTIDE SEQUENCE [LARGE SCALE GENOMIC DNA]</scope>
    <source>
        <tissue evidence="1">Shoot tip</tissue>
    </source>
</reference>
<dbReference type="EMBL" id="JAPFFJ010000010">
    <property type="protein sequence ID" value="KAJ6418500.1"/>
    <property type="molecule type" value="Genomic_DNA"/>
</dbReference>
<protein>
    <submittedName>
        <fullName evidence="1">Uncharacterized protein</fullName>
    </submittedName>
</protein>
<accession>A0AAD6K9A9</accession>
<sequence length="144" mass="16949">MEGVKEALDAEVYRSVHVFRVKQKLARKRSMNRCLQFLPNHHKFSNLQTILFSSSFSSFLFFPTKLLAQIYKLNSKFNACNLLFFTQMGTREISKKKMCARERERERRGDFPWIEAGIRKGRHCRTLFALSASVFFMIRHGHPA</sequence>
<proteinExistence type="predicted"/>
<organism evidence="1 2">
    <name type="scientific">Salix udensis</name>
    <dbReference type="NCBI Taxonomy" id="889485"/>
    <lineage>
        <taxon>Eukaryota</taxon>
        <taxon>Viridiplantae</taxon>
        <taxon>Streptophyta</taxon>
        <taxon>Embryophyta</taxon>
        <taxon>Tracheophyta</taxon>
        <taxon>Spermatophyta</taxon>
        <taxon>Magnoliopsida</taxon>
        <taxon>eudicotyledons</taxon>
        <taxon>Gunneridae</taxon>
        <taxon>Pentapetalae</taxon>
        <taxon>rosids</taxon>
        <taxon>fabids</taxon>
        <taxon>Malpighiales</taxon>
        <taxon>Salicaceae</taxon>
        <taxon>Saliceae</taxon>
        <taxon>Salix</taxon>
    </lineage>
</organism>
<gene>
    <name evidence="1" type="ORF">OIU84_001792</name>
</gene>
<dbReference type="Proteomes" id="UP001162972">
    <property type="component" value="Chromosome 12"/>
</dbReference>
<keyword evidence="2" id="KW-1185">Reference proteome</keyword>
<name>A0AAD6K9A9_9ROSI</name>
<evidence type="ECO:0000313" key="1">
    <source>
        <dbReference type="EMBL" id="KAJ6418500.1"/>
    </source>
</evidence>